<dbReference type="GO" id="GO:0016705">
    <property type="term" value="F:oxidoreductase activity, acting on paired donors, with incorporation or reduction of molecular oxygen"/>
    <property type="evidence" value="ECO:0007669"/>
    <property type="project" value="InterPro"/>
</dbReference>
<dbReference type="GO" id="GO:0020037">
    <property type="term" value="F:heme binding"/>
    <property type="evidence" value="ECO:0007669"/>
    <property type="project" value="InterPro"/>
</dbReference>
<evidence type="ECO:0000313" key="2">
    <source>
        <dbReference type="EMBL" id="JAA68107.1"/>
    </source>
</evidence>
<keyword evidence="1" id="KW-0503">Monooxygenase</keyword>
<accession>A0A0K8RAE8</accession>
<organism evidence="2">
    <name type="scientific">Ixodes ricinus</name>
    <name type="common">Common tick</name>
    <name type="synonym">Acarus ricinus</name>
    <dbReference type="NCBI Taxonomy" id="34613"/>
    <lineage>
        <taxon>Eukaryota</taxon>
        <taxon>Metazoa</taxon>
        <taxon>Ecdysozoa</taxon>
        <taxon>Arthropoda</taxon>
        <taxon>Chelicerata</taxon>
        <taxon>Arachnida</taxon>
        <taxon>Acari</taxon>
        <taxon>Parasitiformes</taxon>
        <taxon>Ixodida</taxon>
        <taxon>Ixodoidea</taxon>
        <taxon>Ixodidae</taxon>
        <taxon>Ixodinae</taxon>
        <taxon>Ixodes</taxon>
    </lineage>
</organism>
<protein>
    <submittedName>
        <fullName evidence="2">Putative cytochrome</fullName>
    </submittedName>
</protein>
<dbReference type="GO" id="GO:0004497">
    <property type="term" value="F:monooxygenase activity"/>
    <property type="evidence" value="ECO:0007669"/>
    <property type="project" value="UniProtKB-KW"/>
</dbReference>
<dbReference type="SUPFAM" id="SSF48264">
    <property type="entry name" value="Cytochrome P450"/>
    <property type="match status" value="1"/>
</dbReference>
<evidence type="ECO:0000256" key="1">
    <source>
        <dbReference type="ARBA" id="ARBA00023033"/>
    </source>
</evidence>
<sequence>MMGHIAEVCDVFMDVLADDADSGKEVCMVEKFQGLTMDYVGRAAFGIDTSFQRDLKHPFLICARKAVKGVMSGPFHMLAHCTTALGKLATPLLWISWIFGRYPIRTFAEHVAKVIRLRKNDSNTAKKRHTSKPLV</sequence>
<dbReference type="EMBL" id="GADI01005701">
    <property type="protein sequence ID" value="JAA68107.1"/>
    <property type="molecule type" value="mRNA"/>
</dbReference>
<dbReference type="Gene3D" id="1.10.630.10">
    <property type="entry name" value="Cytochrome P450"/>
    <property type="match status" value="1"/>
</dbReference>
<keyword evidence="1" id="KW-0560">Oxidoreductase</keyword>
<proteinExistence type="evidence at transcript level"/>
<dbReference type="InterPro" id="IPR036396">
    <property type="entry name" value="Cyt_P450_sf"/>
</dbReference>
<dbReference type="AlphaFoldDB" id="A0A0K8RAE8"/>
<dbReference type="GO" id="GO:0005506">
    <property type="term" value="F:iron ion binding"/>
    <property type="evidence" value="ECO:0007669"/>
    <property type="project" value="InterPro"/>
</dbReference>
<reference evidence="2" key="1">
    <citation type="submission" date="2012-12" db="EMBL/GenBank/DDBJ databases">
        <title>Identification and characterization of a phenylalanine ammonia-lyase gene family in Isatis indigotica Fort.</title>
        <authorList>
            <person name="Liu Q."/>
            <person name="Chen J."/>
            <person name="Zhou X."/>
            <person name="Di P."/>
            <person name="Xiao Y."/>
            <person name="Xuan H."/>
            <person name="Zhang L."/>
            <person name="Chen W."/>
        </authorList>
    </citation>
    <scope>NUCLEOTIDE SEQUENCE</scope>
    <source>
        <tissue evidence="2">Salivary gland</tissue>
    </source>
</reference>
<name>A0A0K8RAE8_IXORI</name>